<dbReference type="Proteomes" id="UP001500449">
    <property type="component" value="Unassembled WGS sequence"/>
</dbReference>
<dbReference type="Pfam" id="PF13459">
    <property type="entry name" value="Fer4_15"/>
    <property type="match status" value="1"/>
</dbReference>
<organism evidence="1 2">
    <name type="scientific">Pseudonocardia ailaonensis</name>
    <dbReference type="NCBI Taxonomy" id="367279"/>
    <lineage>
        <taxon>Bacteria</taxon>
        <taxon>Bacillati</taxon>
        <taxon>Actinomycetota</taxon>
        <taxon>Actinomycetes</taxon>
        <taxon>Pseudonocardiales</taxon>
        <taxon>Pseudonocardiaceae</taxon>
        <taxon>Pseudonocardia</taxon>
    </lineage>
</organism>
<evidence type="ECO:0008006" key="3">
    <source>
        <dbReference type="Google" id="ProtNLM"/>
    </source>
</evidence>
<accession>A0ABN2NNP3</accession>
<dbReference type="Gene3D" id="3.30.70.20">
    <property type="match status" value="1"/>
</dbReference>
<keyword evidence="2" id="KW-1185">Reference proteome</keyword>
<sequence length="65" mass="7003">MKAQVDADRCSGHGRCFDVALEFYEPDDEGYNAFRGQTVDIPPGMEDAATAGSRHCPEAAIAILD</sequence>
<dbReference type="EMBL" id="BAAAQK010000025">
    <property type="protein sequence ID" value="GAA1871948.1"/>
    <property type="molecule type" value="Genomic_DNA"/>
</dbReference>
<evidence type="ECO:0000313" key="1">
    <source>
        <dbReference type="EMBL" id="GAA1871948.1"/>
    </source>
</evidence>
<reference evidence="1 2" key="1">
    <citation type="journal article" date="2019" name="Int. J. Syst. Evol. Microbiol.">
        <title>The Global Catalogue of Microorganisms (GCM) 10K type strain sequencing project: providing services to taxonomists for standard genome sequencing and annotation.</title>
        <authorList>
            <consortium name="The Broad Institute Genomics Platform"/>
            <consortium name="The Broad Institute Genome Sequencing Center for Infectious Disease"/>
            <person name="Wu L."/>
            <person name="Ma J."/>
        </authorList>
    </citation>
    <scope>NUCLEOTIDE SEQUENCE [LARGE SCALE GENOMIC DNA]</scope>
    <source>
        <strain evidence="1 2">JCM 16009</strain>
    </source>
</reference>
<dbReference type="SUPFAM" id="SSF54862">
    <property type="entry name" value="4Fe-4S ferredoxins"/>
    <property type="match status" value="1"/>
</dbReference>
<name>A0ABN2NNP3_9PSEU</name>
<evidence type="ECO:0000313" key="2">
    <source>
        <dbReference type="Proteomes" id="UP001500449"/>
    </source>
</evidence>
<dbReference type="RefSeq" id="WP_344424924.1">
    <property type="nucleotide sequence ID" value="NZ_BAAAQK010000025.1"/>
</dbReference>
<gene>
    <name evidence="1" type="ORF">GCM10009836_61040</name>
</gene>
<protein>
    <recommendedName>
        <fullName evidence="3">Ferredoxin</fullName>
    </recommendedName>
</protein>
<comment type="caution">
    <text evidence="1">The sequence shown here is derived from an EMBL/GenBank/DDBJ whole genome shotgun (WGS) entry which is preliminary data.</text>
</comment>
<proteinExistence type="predicted"/>